<accession>A0A6H2DMF2</accession>
<reference evidence="2 3" key="1">
    <citation type="submission" date="2020-04" db="EMBL/GenBank/DDBJ databases">
        <title>Genome sequence for Sphingorhabdus sp. strain M1.</title>
        <authorList>
            <person name="Park S.-J."/>
        </authorList>
    </citation>
    <scope>NUCLEOTIDE SEQUENCE [LARGE SCALE GENOMIC DNA]</scope>
    <source>
        <strain evidence="2 3">JK6</strain>
    </source>
</reference>
<gene>
    <name evidence="2" type="ORF">HF685_09940</name>
</gene>
<protein>
    <submittedName>
        <fullName evidence="2">DUF2063 domain-containing protein</fullName>
    </submittedName>
</protein>
<evidence type="ECO:0000313" key="2">
    <source>
        <dbReference type="EMBL" id="QJB69560.1"/>
    </source>
</evidence>
<dbReference type="Gene3D" id="1.10.150.690">
    <property type="entry name" value="DUF2063"/>
    <property type="match status" value="1"/>
</dbReference>
<dbReference type="Pfam" id="PF09836">
    <property type="entry name" value="DUF2063"/>
    <property type="match status" value="1"/>
</dbReference>
<organism evidence="2 3">
    <name type="scientific">Parasphingorhabdus halotolerans</name>
    <dbReference type="NCBI Taxonomy" id="2725558"/>
    <lineage>
        <taxon>Bacteria</taxon>
        <taxon>Pseudomonadati</taxon>
        <taxon>Pseudomonadota</taxon>
        <taxon>Alphaproteobacteria</taxon>
        <taxon>Sphingomonadales</taxon>
        <taxon>Sphingomonadaceae</taxon>
        <taxon>Parasphingorhabdus</taxon>
    </lineage>
</organism>
<evidence type="ECO:0000313" key="3">
    <source>
        <dbReference type="Proteomes" id="UP000501600"/>
    </source>
</evidence>
<dbReference type="KEGG" id="phao:HF685_09940"/>
<dbReference type="Proteomes" id="UP000501600">
    <property type="component" value="Chromosome"/>
</dbReference>
<feature type="domain" description="Putative DNA-binding" evidence="1">
    <location>
        <begin position="7"/>
        <end position="98"/>
    </location>
</feature>
<sequence>MPSLAESQSRFIACLQKGPAHFPDGMFTETKDRALLGLKAHANTVSHARLVALENAYPKLHEHMGHEQFHAISRDYIDQPHILTCDMNTIAADFADFLSAQGAGGTEIDLAHIEWAWLQSYHSQESVPLALSDIASLTEDELLSLPINAHPAMCLIRLSGPLSSQLSELGTEAPFALMVVRPEAQVLFHPLTAVEHSIAQKITNISNMGNLLANAIELSSGTIAMGHIIKLVQAGAIVKQDQYGE</sequence>
<evidence type="ECO:0000259" key="1">
    <source>
        <dbReference type="Pfam" id="PF09836"/>
    </source>
</evidence>
<name>A0A6H2DMF2_9SPHN</name>
<proteinExistence type="predicted"/>
<dbReference type="InterPro" id="IPR018640">
    <property type="entry name" value="DUF2063"/>
</dbReference>
<dbReference type="AlphaFoldDB" id="A0A6H2DMF2"/>
<dbReference type="RefSeq" id="WP_168819671.1">
    <property type="nucleotide sequence ID" value="NZ_CP051217.1"/>
</dbReference>
<dbReference type="InterPro" id="IPR044922">
    <property type="entry name" value="DUF2063_N_sf"/>
</dbReference>
<dbReference type="EMBL" id="CP051217">
    <property type="protein sequence ID" value="QJB69560.1"/>
    <property type="molecule type" value="Genomic_DNA"/>
</dbReference>
<keyword evidence="3" id="KW-1185">Reference proteome</keyword>